<dbReference type="EMBL" id="SNXO01000025">
    <property type="protein sequence ID" value="TDP52867.1"/>
    <property type="molecule type" value="Genomic_DNA"/>
</dbReference>
<dbReference type="InterPro" id="IPR052194">
    <property type="entry name" value="MESH1"/>
</dbReference>
<keyword evidence="2" id="KW-1185">Reference proteome</keyword>
<reference evidence="1 2" key="1">
    <citation type="submission" date="2019-03" db="EMBL/GenBank/DDBJ databases">
        <title>Genomic Encyclopedia of Type Strains, Phase IV (KMG-IV): sequencing the most valuable type-strain genomes for metagenomic binning, comparative biology and taxonomic classification.</title>
        <authorList>
            <person name="Goeker M."/>
        </authorList>
    </citation>
    <scope>NUCLEOTIDE SEQUENCE [LARGE SCALE GENOMIC DNA]</scope>
    <source>
        <strain evidence="1 2">DSM 28287</strain>
    </source>
</reference>
<dbReference type="SUPFAM" id="SSF109604">
    <property type="entry name" value="HD-domain/PDEase-like"/>
    <property type="match status" value="1"/>
</dbReference>
<accession>A0A4R6PZD2</accession>
<dbReference type="AlphaFoldDB" id="A0A4R6PZD2"/>
<dbReference type="OrthoDB" id="9802385at2"/>
<sequence length="147" mass="16753">MIYTQLTRMAMQIAYHVHAGQKDKSGVPYIYHPIHLAEQMEDEDTTCVALLHDSVEDSYITIGELEQIFPRQITEAIALMTHHKSTDYLDYVRNLKDNPIARTVKLADLAHNLDESRLLGCVDEDEEAKALRRAKYLKAVDILSARG</sequence>
<protein>
    <submittedName>
        <fullName evidence="1">HD domain-containing protein</fullName>
    </submittedName>
</protein>
<evidence type="ECO:0000313" key="2">
    <source>
        <dbReference type="Proteomes" id="UP000295500"/>
    </source>
</evidence>
<dbReference type="GO" id="GO:0008893">
    <property type="term" value="F:guanosine-3',5'-bis(diphosphate) 3'-diphosphatase activity"/>
    <property type="evidence" value="ECO:0007669"/>
    <property type="project" value="TreeGrafter"/>
</dbReference>
<organism evidence="1 2">
    <name type="scientific">Aminicella lysinilytica</name>
    <dbReference type="NCBI Taxonomy" id="433323"/>
    <lineage>
        <taxon>Bacteria</taxon>
        <taxon>Bacillati</taxon>
        <taxon>Bacillota</taxon>
        <taxon>Clostridia</taxon>
        <taxon>Peptostreptococcales</taxon>
        <taxon>Anaerovoracaceae</taxon>
        <taxon>Aminicella</taxon>
    </lineage>
</organism>
<comment type="caution">
    <text evidence="1">The sequence shown here is derived from an EMBL/GenBank/DDBJ whole genome shotgun (WGS) entry which is preliminary data.</text>
</comment>
<dbReference type="PANTHER" id="PTHR46246">
    <property type="entry name" value="GUANOSINE-3',5'-BIS(DIPHOSPHATE) 3'-PYROPHOSPHOHYDROLASE MESH1"/>
    <property type="match status" value="1"/>
</dbReference>
<dbReference type="Proteomes" id="UP000295500">
    <property type="component" value="Unassembled WGS sequence"/>
</dbReference>
<dbReference type="PANTHER" id="PTHR46246:SF1">
    <property type="entry name" value="GUANOSINE-3',5'-BIS(DIPHOSPHATE) 3'-PYROPHOSPHOHYDROLASE MESH1"/>
    <property type="match status" value="1"/>
</dbReference>
<name>A0A4R6PZD2_9FIRM</name>
<dbReference type="Pfam" id="PF13328">
    <property type="entry name" value="HD_4"/>
    <property type="match status" value="1"/>
</dbReference>
<proteinExistence type="predicted"/>
<evidence type="ECO:0000313" key="1">
    <source>
        <dbReference type="EMBL" id="TDP52867.1"/>
    </source>
</evidence>
<dbReference type="RefSeq" id="WP_133528780.1">
    <property type="nucleotide sequence ID" value="NZ_SNXO01000025.1"/>
</dbReference>
<gene>
    <name evidence="1" type="ORF">EV211_12521</name>
</gene>
<dbReference type="Gene3D" id="1.10.3210.10">
    <property type="entry name" value="Hypothetical protein af1432"/>
    <property type="match status" value="1"/>
</dbReference>